<organism evidence="2 3">
    <name type="scientific">Indibacter alkaliphilus (strain CCUG 57479 / KCTC 22604 / LW1)</name>
    <dbReference type="NCBI Taxonomy" id="1189612"/>
    <lineage>
        <taxon>Bacteria</taxon>
        <taxon>Pseudomonadati</taxon>
        <taxon>Bacteroidota</taxon>
        <taxon>Cytophagia</taxon>
        <taxon>Cytophagales</taxon>
        <taxon>Cyclobacteriaceae</taxon>
    </lineage>
</organism>
<comment type="caution">
    <text evidence="2">The sequence shown here is derived from an EMBL/GenBank/DDBJ whole genome shotgun (WGS) entry which is preliminary data.</text>
</comment>
<dbReference type="Gene3D" id="3.30.70.930">
    <property type="match status" value="1"/>
</dbReference>
<dbReference type="Pfam" id="PF01910">
    <property type="entry name" value="Thiamine_BP"/>
    <property type="match status" value="1"/>
</dbReference>
<name>S2DX92_INDAL</name>
<dbReference type="AlphaFoldDB" id="S2DX92"/>
<dbReference type="Proteomes" id="UP000006073">
    <property type="component" value="Unassembled WGS sequence"/>
</dbReference>
<proteinExistence type="predicted"/>
<sequence length="51" mass="5800">MEGTQEELLLVAQKAQDAVLKAGADEVLIYFRMQIRKNEDVTIEDKIGKYS</sequence>
<gene>
    <name evidence="2" type="ORF">A33Q_2021</name>
</gene>
<dbReference type="EMBL" id="ALWO02000032">
    <property type="protein sequence ID" value="EOZ96711.1"/>
    <property type="molecule type" value="Genomic_DNA"/>
</dbReference>
<accession>S2DX92</accession>
<dbReference type="eggNOG" id="COG0011">
    <property type="taxonomic scope" value="Bacteria"/>
</dbReference>
<evidence type="ECO:0000313" key="3">
    <source>
        <dbReference type="Proteomes" id="UP000006073"/>
    </source>
</evidence>
<dbReference type="SUPFAM" id="SSF89957">
    <property type="entry name" value="MTH1187/YkoF-like"/>
    <property type="match status" value="1"/>
</dbReference>
<dbReference type="InterPro" id="IPR002767">
    <property type="entry name" value="Thiamine_BP"/>
</dbReference>
<dbReference type="InterPro" id="IPR029756">
    <property type="entry name" value="MTH1187/YkoF-like"/>
</dbReference>
<dbReference type="STRING" id="1189612.A33Q_2021"/>
<evidence type="ECO:0000313" key="2">
    <source>
        <dbReference type="EMBL" id="EOZ96711.1"/>
    </source>
</evidence>
<reference evidence="2 3" key="1">
    <citation type="journal article" date="2013" name="Genome Announc.">
        <title>Draft Genome Sequence of Indibacter alkaliphilus Strain LW1T, Isolated from Lonar Lake, a Haloalkaline Lake in the Buldana District of Maharashtra, India.</title>
        <authorList>
            <person name="Singh A."/>
            <person name="Kumar Jangir P."/>
            <person name="Sharma R."/>
            <person name="Singh A."/>
            <person name="Kumar Pinnaka A."/>
            <person name="Shivaji S."/>
        </authorList>
    </citation>
    <scope>NUCLEOTIDE SEQUENCE [LARGE SCALE GENOMIC DNA]</scope>
    <source>
        <strain evidence="3">CCUG 57479 / KCTC 22604 / LW1</strain>
    </source>
</reference>
<evidence type="ECO:0000259" key="1">
    <source>
        <dbReference type="Pfam" id="PF01910"/>
    </source>
</evidence>
<dbReference type="OrthoDB" id="5886358at2"/>
<keyword evidence="3" id="KW-1185">Reference proteome</keyword>
<feature type="domain" description="Thiamine-binding protein" evidence="1">
    <location>
        <begin position="1"/>
        <end position="50"/>
    </location>
</feature>
<protein>
    <recommendedName>
        <fullName evidence="1">Thiamine-binding protein domain-containing protein</fullName>
    </recommendedName>
</protein>